<dbReference type="CDD" id="cd02933">
    <property type="entry name" value="OYE_like_FMN"/>
    <property type="match status" value="1"/>
</dbReference>
<organism evidence="5 6">
    <name type="scientific">Kolteria novifilia</name>
    <dbReference type="NCBI Taxonomy" id="2527975"/>
    <lineage>
        <taxon>Bacteria</taxon>
        <taxon>Pseudomonadati</taxon>
        <taxon>Planctomycetota</taxon>
        <taxon>Planctomycetia</taxon>
        <taxon>Kolteriales</taxon>
        <taxon>Kolteriaceae</taxon>
        <taxon>Kolteria</taxon>
    </lineage>
</organism>
<evidence type="ECO:0000259" key="4">
    <source>
        <dbReference type="Pfam" id="PF00724"/>
    </source>
</evidence>
<feature type="domain" description="NADH:flavin oxidoreductase/NADH oxidase N-terminal" evidence="4">
    <location>
        <begin position="10"/>
        <end position="337"/>
    </location>
</feature>
<keyword evidence="6" id="KW-1185">Reference proteome</keyword>
<dbReference type="FunFam" id="3.20.20.70:FF:000059">
    <property type="entry name" value="N-ethylmaleimide reductase, FMN-linked"/>
    <property type="match status" value="1"/>
</dbReference>
<comment type="cofactor">
    <cofactor evidence="1">
        <name>FMN</name>
        <dbReference type="ChEBI" id="CHEBI:58210"/>
    </cofactor>
</comment>
<protein>
    <submittedName>
        <fullName evidence="5">N-ethylmaleimide reductase</fullName>
        <ecNumber evidence="5">1.-.-.-</ecNumber>
    </submittedName>
</protein>
<dbReference type="AlphaFoldDB" id="A0A518B2D4"/>
<gene>
    <name evidence="5" type="primary">nemA</name>
    <name evidence="5" type="ORF">Pan216_19480</name>
</gene>
<comment type="similarity">
    <text evidence="2">Belongs to the NADH:flavin oxidoreductase/NADH oxidase family.</text>
</comment>
<dbReference type="SUPFAM" id="SSF51395">
    <property type="entry name" value="FMN-linked oxidoreductases"/>
    <property type="match status" value="1"/>
</dbReference>
<dbReference type="GO" id="GO:0010181">
    <property type="term" value="F:FMN binding"/>
    <property type="evidence" value="ECO:0007669"/>
    <property type="project" value="InterPro"/>
</dbReference>
<dbReference type="GO" id="GO:0005829">
    <property type="term" value="C:cytosol"/>
    <property type="evidence" value="ECO:0007669"/>
    <property type="project" value="UniProtKB-ARBA"/>
</dbReference>
<evidence type="ECO:0000313" key="5">
    <source>
        <dbReference type="EMBL" id="QDU61094.1"/>
    </source>
</evidence>
<accession>A0A518B2D4</accession>
<dbReference type="KEGG" id="knv:Pan216_19480"/>
<evidence type="ECO:0000256" key="2">
    <source>
        <dbReference type="ARBA" id="ARBA00005979"/>
    </source>
</evidence>
<proteinExistence type="inferred from homology"/>
<dbReference type="EC" id="1.-.-.-" evidence="5"/>
<sequence>MAENEQLLSGFDLGGINLDSRVVMAPLTRARAGVERIPNGLMTEYYTQRAGAGLIITEATVVSQQGIGWLNSPGIYSDVQTEGWKQVVDSVHAKGTPIFLQLWHCGRASHSSFHDGAPPVSASAVKLNGEYIHTPTGKQSYETPRALATDEVPGVVDDYRKAAQRAKAAGFDGVEIHSANGYLIDQFLQSKTNQRNDLYGGGIENRFRFLSEIVEAVQTVFPANRVGARLSPNGNFNDMGSIDFRETFRYAMSRLNDYGLAYLHVVDGLAFGFHELGEPMTLAESREFFKGPLMGNCGYTMESANAAIKEGQADLIAFGRPFISNPDLVERFRNGWPLAPEAEMSAWYSFDAEGYVDFPAYQQAS</sequence>
<evidence type="ECO:0000256" key="1">
    <source>
        <dbReference type="ARBA" id="ARBA00001917"/>
    </source>
</evidence>
<evidence type="ECO:0000313" key="6">
    <source>
        <dbReference type="Proteomes" id="UP000317093"/>
    </source>
</evidence>
<reference evidence="5 6" key="1">
    <citation type="submission" date="2019-02" db="EMBL/GenBank/DDBJ databases">
        <title>Deep-cultivation of Planctomycetes and their phenomic and genomic characterization uncovers novel biology.</title>
        <authorList>
            <person name="Wiegand S."/>
            <person name="Jogler M."/>
            <person name="Boedeker C."/>
            <person name="Pinto D."/>
            <person name="Vollmers J."/>
            <person name="Rivas-Marin E."/>
            <person name="Kohn T."/>
            <person name="Peeters S.H."/>
            <person name="Heuer A."/>
            <person name="Rast P."/>
            <person name="Oberbeckmann S."/>
            <person name="Bunk B."/>
            <person name="Jeske O."/>
            <person name="Meyerdierks A."/>
            <person name="Storesund J.E."/>
            <person name="Kallscheuer N."/>
            <person name="Luecker S."/>
            <person name="Lage O.M."/>
            <person name="Pohl T."/>
            <person name="Merkel B.J."/>
            <person name="Hornburger P."/>
            <person name="Mueller R.-W."/>
            <person name="Bruemmer F."/>
            <person name="Labrenz M."/>
            <person name="Spormann A.M."/>
            <person name="Op den Camp H."/>
            <person name="Overmann J."/>
            <person name="Amann R."/>
            <person name="Jetten M.S.M."/>
            <person name="Mascher T."/>
            <person name="Medema M.H."/>
            <person name="Devos D.P."/>
            <person name="Kaster A.-K."/>
            <person name="Ovreas L."/>
            <person name="Rohde M."/>
            <person name="Galperin M.Y."/>
            <person name="Jogler C."/>
        </authorList>
    </citation>
    <scope>NUCLEOTIDE SEQUENCE [LARGE SCALE GENOMIC DNA]</scope>
    <source>
        <strain evidence="5 6">Pan216</strain>
    </source>
</reference>
<dbReference type="PANTHER" id="PTHR22893">
    <property type="entry name" value="NADH OXIDOREDUCTASE-RELATED"/>
    <property type="match status" value="1"/>
</dbReference>
<dbReference type="RefSeq" id="WP_145257732.1">
    <property type="nucleotide sequence ID" value="NZ_CP036279.1"/>
</dbReference>
<evidence type="ECO:0000256" key="3">
    <source>
        <dbReference type="ARBA" id="ARBA00023002"/>
    </source>
</evidence>
<dbReference type="Proteomes" id="UP000317093">
    <property type="component" value="Chromosome"/>
</dbReference>
<dbReference type="GO" id="GO:0016628">
    <property type="term" value="F:oxidoreductase activity, acting on the CH-CH group of donors, NAD or NADP as acceptor"/>
    <property type="evidence" value="ECO:0007669"/>
    <property type="project" value="UniProtKB-ARBA"/>
</dbReference>
<dbReference type="InterPro" id="IPR001155">
    <property type="entry name" value="OxRdtase_FMN_N"/>
</dbReference>
<dbReference type="OrthoDB" id="9772736at2"/>
<dbReference type="EMBL" id="CP036279">
    <property type="protein sequence ID" value="QDU61094.1"/>
    <property type="molecule type" value="Genomic_DNA"/>
</dbReference>
<dbReference type="Gene3D" id="3.20.20.70">
    <property type="entry name" value="Aldolase class I"/>
    <property type="match status" value="1"/>
</dbReference>
<dbReference type="InterPro" id="IPR045247">
    <property type="entry name" value="Oye-like"/>
</dbReference>
<keyword evidence="3 5" id="KW-0560">Oxidoreductase</keyword>
<dbReference type="InterPro" id="IPR013785">
    <property type="entry name" value="Aldolase_TIM"/>
</dbReference>
<dbReference type="PANTHER" id="PTHR22893:SF91">
    <property type="entry name" value="NADPH DEHYDROGENASE 2-RELATED"/>
    <property type="match status" value="1"/>
</dbReference>
<dbReference type="Pfam" id="PF00724">
    <property type="entry name" value="Oxidored_FMN"/>
    <property type="match status" value="1"/>
</dbReference>
<name>A0A518B2D4_9BACT</name>